<evidence type="ECO:0000313" key="1">
    <source>
        <dbReference type="EMBL" id="RIE06009.1"/>
    </source>
</evidence>
<comment type="caution">
    <text evidence="1">The sequence shown here is derived from an EMBL/GenBank/DDBJ whole genome shotgun (WGS) entry which is preliminary data.</text>
</comment>
<name>A0A398CXJ2_9BACT</name>
<protein>
    <submittedName>
        <fullName evidence="1">Uncharacterized protein</fullName>
    </submittedName>
</protein>
<organism evidence="1 2">
    <name type="scientific">Candidatus Cryosericum terrychapinii</name>
    <dbReference type="NCBI Taxonomy" id="2290919"/>
    <lineage>
        <taxon>Bacteria</taxon>
        <taxon>Pseudomonadati</taxon>
        <taxon>Caldisericota/Cryosericota group</taxon>
        <taxon>Candidatus Cryosericota</taxon>
        <taxon>Candidatus Cryosericia</taxon>
        <taxon>Candidatus Cryosericales</taxon>
        <taxon>Candidatus Cryosericaceae</taxon>
        <taxon>Candidatus Cryosericum</taxon>
    </lineage>
</organism>
<keyword evidence="2" id="KW-1185">Reference proteome</keyword>
<evidence type="ECO:0000313" key="2">
    <source>
        <dbReference type="Proteomes" id="UP000266328"/>
    </source>
</evidence>
<dbReference type="EMBL" id="QXIS01000028">
    <property type="protein sequence ID" value="RIE06009.1"/>
    <property type="molecule type" value="Genomic_DNA"/>
</dbReference>
<proteinExistence type="predicted"/>
<dbReference type="Proteomes" id="UP000266328">
    <property type="component" value="Unassembled WGS sequence"/>
</dbReference>
<dbReference type="AlphaFoldDB" id="A0A398CXJ2"/>
<reference evidence="1 2" key="1">
    <citation type="submission" date="2018-09" db="EMBL/GenBank/DDBJ databases">
        <title>Discovery and Ecogenomic Context for Candidatus Cryosericales, a Global Caldiserica Order Active in Thawing Permafrost.</title>
        <authorList>
            <person name="Martinez M.A."/>
            <person name="Woodcroft B.J."/>
            <person name="Ignacio Espinoza J.C."/>
            <person name="Zayed A."/>
            <person name="Singleton C.M."/>
            <person name="Boyd J."/>
            <person name="Li Y.-F."/>
            <person name="Purvine S."/>
            <person name="Maughan H."/>
            <person name="Hodgkins S.B."/>
            <person name="Anderson D."/>
            <person name="Sederholm M."/>
            <person name="Temperton B."/>
            <person name="Saleska S.R."/>
            <person name="Tyson G.W."/>
            <person name="Rich V.I."/>
        </authorList>
    </citation>
    <scope>NUCLEOTIDE SEQUENCE [LARGE SCALE GENOMIC DNA]</scope>
    <source>
        <strain evidence="1 2">SMC7</strain>
    </source>
</reference>
<accession>A0A398CXJ2</accession>
<dbReference type="RefSeq" id="WP_119089166.1">
    <property type="nucleotide sequence ID" value="NZ_QXIS01000028.1"/>
</dbReference>
<dbReference type="OrthoDB" id="9802573at2"/>
<gene>
    <name evidence="1" type="ORF">SMC7_04555</name>
</gene>
<sequence length="60" mass="6613">MEEVAQEVRDELLKAATDGFIDCGKAIVIARKLNIDPRVVGKACDLLHIRVRSCSLGLFD</sequence>